<dbReference type="Gene3D" id="2.60.40.790">
    <property type="match status" value="1"/>
</dbReference>
<dbReference type="PROSITE" id="PS01031">
    <property type="entry name" value="SHSP"/>
    <property type="match status" value="1"/>
</dbReference>
<dbReference type="Pfam" id="PF00011">
    <property type="entry name" value="HSP20"/>
    <property type="match status" value="1"/>
</dbReference>
<evidence type="ECO:0000256" key="1">
    <source>
        <dbReference type="ARBA" id="ARBA00023016"/>
    </source>
</evidence>
<evidence type="ECO:0000313" key="6">
    <source>
        <dbReference type="Proteomes" id="UP000317650"/>
    </source>
</evidence>
<dbReference type="Proteomes" id="UP000317650">
    <property type="component" value="Chromosome 2"/>
</dbReference>
<keyword evidence="1" id="KW-0346">Stress response</keyword>
<dbReference type="PANTHER" id="PTHR11527">
    <property type="entry name" value="HEAT-SHOCK PROTEIN 20 FAMILY MEMBER"/>
    <property type="match status" value="1"/>
</dbReference>
<dbReference type="STRING" id="52838.A0A4S8IDB0"/>
<dbReference type="CDD" id="cd06472">
    <property type="entry name" value="ACD_ScHsp26_like"/>
    <property type="match status" value="1"/>
</dbReference>
<reference evidence="5 6" key="1">
    <citation type="journal article" date="2019" name="Nat. Plants">
        <title>Genome sequencing of Musa balbisiana reveals subgenome evolution and function divergence in polyploid bananas.</title>
        <authorList>
            <person name="Yao X."/>
        </authorList>
    </citation>
    <scope>NUCLEOTIDE SEQUENCE [LARGE SCALE GENOMIC DNA]</scope>
    <source>
        <strain evidence="6">cv. DH-PKW</strain>
        <tissue evidence="5">Leaves</tissue>
    </source>
</reference>
<comment type="similarity">
    <text evidence="2 3">Belongs to the small heat shock protein (HSP20) family.</text>
</comment>
<dbReference type="InterPro" id="IPR031107">
    <property type="entry name" value="Small_HSP"/>
</dbReference>
<evidence type="ECO:0000256" key="3">
    <source>
        <dbReference type="RuleBase" id="RU003616"/>
    </source>
</evidence>
<proteinExistence type="inferred from homology"/>
<keyword evidence="6" id="KW-1185">Reference proteome</keyword>
<evidence type="ECO:0000259" key="4">
    <source>
        <dbReference type="PROSITE" id="PS01031"/>
    </source>
</evidence>
<evidence type="ECO:0000313" key="5">
    <source>
        <dbReference type="EMBL" id="THU45614.1"/>
    </source>
</evidence>
<feature type="domain" description="SHSP" evidence="4">
    <location>
        <begin position="53"/>
        <end position="167"/>
    </location>
</feature>
<dbReference type="InterPro" id="IPR008978">
    <property type="entry name" value="HSP20-like_chaperone"/>
</dbReference>
<protein>
    <recommendedName>
        <fullName evidence="4">SHSP domain-containing protein</fullName>
    </recommendedName>
</protein>
<sequence>MASLVSPGSGLNPPRSNAFGPISVDVWHLLDGVPFGSSSLLPVPRPPSALLSEASALISTLVDWKETPEAHVFIADLPGLKKEEVKVDVEDGRILQISGKKRDDEEDKTGTWHRVERTGGCFLRRFLLPENAKAEQARAAMADGVLTVTVPKEDVNKPHVKSIEISG</sequence>
<comment type="caution">
    <text evidence="5">The sequence shown here is derived from an EMBL/GenBank/DDBJ whole genome shotgun (WGS) entry which is preliminary data.</text>
</comment>
<evidence type="ECO:0000256" key="2">
    <source>
        <dbReference type="PROSITE-ProRule" id="PRU00285"/>
    </source>
</evidence>
<gene>
    <name evidence="5" type="ORF">C4D60_Mb02t19840</name>
</gene>
<organism evidence="5 6">
    <name type="scientific">Musa balbisiana</name>
    <name type="common">Banana</name>
    <dbReference type="NCBI Taxonomy" id="52838"/>
    <lineage>
        <taxon>Eukaryota</taxon>
        <taxon>Viridiplantae</taxon>
        <taxon>Streptophyta</taxon>
        <taxon>Embryophyta</taxon>
        <taxon>Tracheophyta</taxon>
        <taxon>Spermatophyta</taxon>
        <taxon>Magnoliopsida</taxon>
        <taxon>Liliopsida</taxon>
        <taxon>Zingiberales</taxon>
        <taxon>Musaceae</taxon>
        <taxon>Musa</taxon>
    </lineage>
</organism>
<dbReference type="EMBL" id="PYDT01000011">
    <property type="protein sequence ID" value="THU45614.1"/>
    <property type="molecule type" value="Genomic_DNA"/>
</dbReference>
<dbReference type="InterPro" id="IPR002068">
    <property type="entry name" value="A-crystallin/Hsp20_dom"/>
</dbReference>
<name>A0A4S8IDB0_MUSBA</name>
<dbReference type="AlphaFoldDB" id="A0A4S8IDB0"/>
<accession>A0A4S8IDB0</accession>
<dbReference type="SUPFAM" id="SSF49764">
    <property type="entry name" value="HSP20-like chaperones"/>
    <property type="match status" value="1"/>
</dbReference>
<dbReference type="FunFam" id="2.60.40.790:FF:000009">
    <property type="entry name" value="17.6 kDa class I heat shock protein-like"/>
    <property type="match status" value="1"/>
</dbReference>